<dbReference type="InterPro" id="IPR034085">
    <property type="entry name" value="TOG"/>
</dbReference>
<dbReference type="InterPro" id="IPR045110">
    <property type="entry name" value="XMAP215"/>
</dbReference>
<evidence type="ECO:0000313" key="10">
    <source>
        <dbReference type="Proteomes" id="UP001153954"/>
    </source>
</evidence>
<keyword evidence="2" id="KW-0963">Cytoplasm</keyword>
<evidence type="ECO:0000256" key="6">
    <source>
        <dbReference type="PROSITE-ProRule" id="PRU00103"/>
    </source>
</evidence>
<keyword evidence="10" id="KW-1185">Reference proteome</keyword>
<evidence type="ECO:0000313" key="9">
    <source>
        <dbReference type="EMBL" id="CAH2084328.1"/>
    </source>
</evidence>
<dbReference type="Gene3D" id="1.25.10.10">
    <property type="entry name" value="Leucine-rich Repeat Variant"/>
    <property type="match status" value="1"/>
</dbReference>
<dbReference type="EMBL" id="CAKOGL010000002">
    <property type="protein sequence ID" value="CAH2084328.1"/>
    <property type="molecule type" value="Genomic_DNA"/>
</dbReference>
<evidence type="ECO:0000256" key="7">
    <source>
        <dbReference type="SAM" id="MobiDB-lite"/>
    </source>
</evidence>
<dbReference type="GO" id="GO:0051010">
    <property type="term" value="F:microtubule plus-end binding"/>
    <property type="evidence" value="ECO:0007669"/>
    <property type="project" value="InterPro"/>
</dbReference>
<comment type="subcellular location">
    <subcellularLocation>
        <location evidence="1">Cytoplasm</location>
        <location evidence="1">Cytoskeleton</location>
    </subcellularLocation>
</comment>
<gene>
    <name evidence="9" type="ORF">EEDITHA_LOCUS906</name>
</gene>
<dbReference type="Pfam" id="PF12348">
    <property type="entry name" value="CLASP_N"/>
    <property type="match status" value="1"/>
</dbReference>
<evidence type="ECO:0000256" key="2">
    <source>
        <dbReference type="ARBA" id="ARBA00022490"/>
    </source>
</evidence>
<feature type="domain" description="TOG" evidence="8">
    <location>
        <begin position="2"/>
        <end position="232"/>
    </location>
</feature>
<dbReference type="PROSITE" id="PS50077">
    <property type="entry name" value="HEAT_REPEAT"/>
    <property type="match status" value="1"/>
</dbReference>
<dbReference type="GO" id="GO:0046785">
    <property type="term" value="P:microtubule polymerization"/>
    <property type="evidence" value="ECO:0007669"/>
    <property type="project" value="InterPro"/>
</dbReference>
<comment type="similarity">
    <text evidence="5">Belongs to the TOG/XMAP215 family.</text>
</comment>
<name>A0AAU9TBI7_EUPED</name>
<dbReference type="SUPFAM" id="SSF48371">
    <property type="entry name" value="ARM repeat"/>
    <property type="match status" value="1"/>
</dbReference>
<organism evidence="9 10">
    <name type="scientific">Euphydryas editha</name>
    <name type="common">Edith's checkerspot</name>
    <dbReference type="NCBI Taxonomy" id="104508"/>
    <lineage>
        <taxon>Eukaryota</taxon>
        <taxon>Metazoa</taxon>
        <taxon>Ecdysozoa</taxon>
        <taxon>Arthropoda</taxon>
        <taxon>Hexapoda</taxon>
        <taxon>Insecta</taxon>
        <taxon>Pterygota</taxon>
        <taxon>Neoptera</taxon>
        <taxon>Endopterygota</taxon>
        <taxon>Lepidoptera</taxon>
        <taxon>Glossata</taxon>
        <taxon>Ditrysia</taxon>
        <taxon>Papilionoidea</taxon>
        <taxon>Nymphalidae</taxon>
        <taxon>Nymphalinae</taxon>
        <taxon>Euphydryas</taxon>
    </lineage>
</organism>
<reference evidence="9" key="1">
    <citation type="submission" date="2022-03" db="EMBL/GenBank/DDBJ databases">
        <authorList>
            <person name="Tunstrom K."/>
        </authorList>
    </citation>
    <scope>NUCLEOTIDE SEQUENCE</scope>
</reference>
<feature type="repeat" description="HEAT" evidence="6">
    <location>
        <begin position="167"/>
        <end position="205"/>
    </location>
</feature>
<evidence type="ECO:0000256" key="3">
    <source>
        <dbReference type="ARBA" id="ARBA00022737"/>
    </source>
</evidence>
<keyword evidence="4" id="KW-0206">Cytoskeleton</keyword>
<dbReference type="AlphaFoldDB" id="A0AAU9TBI7"/>
<dbReference type="GO" id="GO:0007051">
    <property type="term" value="P:spindle organization"/>
    <property type="evidence" value="ECO:0007669"/>
    <property type="project" value="InterPro"/>
</dbReference>
<dbReference type="InterPro" id="IPR016024">
    <property type="entry name" value="ARM-type_fold"/>
</dbReference>
<accession>A0AAU9TBI7</accession>
<protein>
    <recommendedName>
        <fullName evidence="8">TOG domain-containing protein</fullName>
    </recommendedName>
</protein>
<dbReference type="GO" id="GO:0005856">
    <property type="term" value="C:cytoskeleton"/>
    <property type="evidence" value="ECO:0007669"/>
    <property type="project" value="UniProtKB-SubCell"/>
</dbReference>
<dbReference type="InterPro" id="IPR021133">
    <property type="entry name" value="HEAT_type_2"/>
</dbReference>
<evidence type="ECO:0000256" key="1">
    <source>
        <dbReference type="ARBA" id="ARBA00004245"/>
    </source>
</evidence>
<dbReference type="GO" id="GO:0030951">
    <property type="term" value="P:establishment or maintenance of microtubule cytoskeleton polarity"/>
    <property type="evidence" value="ECO:0007669"/>
    <property type="project" value="InterPro"/>
</dbReference>
<evidence type="ECO:0000256" key="4">
    <source>
        <dbReference type="ARBA" id="ARBA00023212"/>
    </source>
</evidence>
<dbReference type="PANTHER" id="PTHR12609">
    <property type="entry name" value="MICROTUBULE ASSOCIATED PROTEIN XMAP215"/>
    <property type="match status" value="1"/>
</dbReference>
<evidence type="ECO:0000256" key="5">
    <source>
        <dbReference type="ARBA" id="ARBA00025722"/>
    </source>
</evidence>
<dbReference type="Proteomes" id="UP001153954">
    <property type="component" value="Unassembled WGS sequence"/>
</dbReference>
<dbReference type="InterPro" id="IPR024395">
    <property type="entry name" value="CLASP_N_dom"/>
</dbReference>
<dbReference type="InterPro" id="IPR011989">
    <property type="entry name" value="ARM-like"/>
</dbReference>
<proteinExistence type="inferred from homology"/>
<evidence type="ECO:0000259" key="8">
    <source>
        <dbReference type="SMART" id="SM01349"/>
    </source>
</evidence>
<dbReference type="SMART" id="SM01349">
    <property type="entry name" value="TOG"/>
    <property type="match status" value="1"/>
</dbReference>
<feature type="region of interest" description="Disordered" evidence="7">
    <location>
        <begin position="254"/>
        <end position="275"/>
    </location>
</feature>
<sequence>MAHYPQPATLEAALPLLVRPDPRLRQQLGERLLALVRREEITHEIVGPMLDALVTWLNGGNFKVAQSGLEVISALSERMGHEFSHYVPNVLPHIIDRLADTKEGVRVAARACVCALSDSRAAPPRALLARLTPALQHKAAHAREEALRCIAALLHSHGAAELQLKGAVPSLAALVADPNGAVRDAAVQLLVDVYRHVGERLRQDLKKKELVPAPKLAVLEQRFDEAREAGLLLPSATQGTDEADFVSRTVKRTMTIPTSAKSREGDSSGASTPGQ</sequence>
<comment type="caution">
    <text evidence="9">The sequence shown here is derived from an EMBL/GenBank/DDBJ whole genome shotgun (WGS) entry which is preliminary data.</text>
</comment>
<keyword evidence="3" id="KW-0677">Repeat</keyword>
<dbReference type="GO" id="GO:0061863">
    <property type="term" value="F:microtubule plus end polymerase"/>
    <property type="evidence" value="ECO:0007669"/>
    <property type="project" value="InterPro"/>
</dbReference>